<dbReference type="RefSeq" id="WP_139798712.1">
    <property type="nucleotide sequence ID" value="NZ_FWXD01000007.1"/>
</dbReference>
<gene>
    <name evidence="1" type="ORF">SAMN02745857_01492</name>
</gene>
<dbReference type="STRING" id="1121001.SAMN02745857_01492"/>
<accession>A0A1W1XFY4</accession>
<evidence type="ECO:0000313" key="1">
    <source>
        <dbReference type="EMBL" id="SMC22859.1"/>
    </source>
</evidence>
<evidence type="ECO:0008006" key="3">
    <source>
        <dbReference type="Google" id="ProtNLM"/>
    </source>
</evidence>
<organism evidence="1 2">
    <name type="scientific">Andreprevotia lacus DSM 23236</name>
    <dbReference type="NCBI Taxonomy" id="1121001"/>
    <lineage>
        <taxon>Bacteria</taxon>
        <taxon>Pseudomonadati</taxon>
        <taxon>Pseudomonadota</taxon>
        <taxon>Betaproteobacteria</taxon>
        <taxon>Neisseriales</taxon>
        <taxon>Chitinibacteraceae</taxon>
        <taxon>Andreprevotia</taxon>
    </lineage>
</organism>
<proteinExistence type="predicted"/>
<name>A0A1W1XFY4_9NEIS</name>
<dbReference type="AlphaFoldDB" id="A0A1W1XFY4"/>
<reference evidence="1 2" key="1">
    <citation type="submission" date="2017-04" db="EMBL/GenBank/DDBJ databases">
        <authorList>
            <person name="Afonso C.L."/>
            <person name="Miller P.J."/>
            <person name="Scott M.A."/>
            <person name="Spackman E."/>
            <person name="Goraichik I."/>
            <person name="Dimitrov K.M."/>
            <person name="Suarez D.L."/>
            <person name="Swayne D.E."/>
        </authorList>
    </citation>
    <scope>NUCLEOTIDE SEQUENCE [LARGE SCALE GENOMIC DNA]</scope>
    <source>
        <strain evidence="1 2">DSM 23236</strain>
    </source>
</reference>
<protein>
    <recommendedName>
        <fullName evidence="3">Peptidase C80 family protein</fullName>
    </recommendedName>
</protein>
<dbReference type="OrthoDB" id="5727419at2"/>
<dbReference type="EMBL" id="FWXD01000007">
    <property type="protein sequence ID" value="SMC22859.1"/>
    <property type="molecule type" value="Genomic_DNA"/>
</dbReference>
<sequence>MRRYIYLPVYTAEMRDFAAPIARYMTKTYGGVCTTLSNAFESGWGKGLTRKLGGGCLSGLGATDILYVVCHGAGEAGSYSIGATRTGGGMKAYRMPDLAANLEAEGLSKAFKHLHMMTCGSGLMNKSVILGQYTSNERVGRDPSLGAGRTAPNSIARQLCDAMKERGYAGIEVTGYLGDISVGHPDSVSIDLSGTPYRNAADPQFVGLDWCVVAR</sequence>
<evidence type="ECO:0000313" key="2">
    <source>
        <dbReference type="Proteomes" id="UP000192761"/>
    </source>
</evidence>
<keyword evidence="2" id="KW-1185">Reference proteome</keyword>
<dbReference type="Proteomes" id="UP000192761">
    <property type="component" value="Unassembled WGS sequence"/>
</dbReference>